<protein>
    <submittedName>
        <fullName evidence="2">Uncharacterized protein</fullName>
    </submittedName>
</protein>
<dbReference type="RefSeq" id="WP_084198192.1">
    <property type="nucleotide sequence ID" value="NZ_BMYL01000007.1"/>
</dbReference>
<dbReference type="EMBL" id="PKUR01000003">
    <property type="protein sequence ID" value="PLW85381.1"/>
    <property type="molecule type" value="Genomic_DNA"/>
</dbReference>
<dbReference type="AlphaFoldDB" id="A0AAP8SMH1"/>
<sequence length="150" mass="17441">MRLLFGLVLTIQVLFSSSLHAEGEGEATVPMSTYLLHQQVRTISILHYLQLGLDDEAANHIASWEAYSTKDLHQLAKRYDLGDEQVRKIYSHIRIMAVQNEKFPIEQWQEDSELMEIFEYAIEQDPEHARQLRCSDWSKPKWVGNYGCSD</sequence>
<dbReference type="KEGG" id="hja:BST95_03600"/>
<reference evidence="2 3" key="1">
    <citation type="submission" date="2018-01" db="EMBL/GenBank/DDBJ databases">
        <title>The draft genome sequence of Halioglobus japonicus S1-36.</title>
        <authorList>
            <person name="Du Z.-J."/>
            <person name="Shi M.-J."/>
        </authorList>
    </citation>
    <scope>NUCLEOTIDE SEQUENCE [LARGE SCALE GENOMIC DNA]</scope>
    <source>
        <strain evidence="2 3">S1-36</strain>
    </source>
</reference>
<feature type="signal peptide" evidence="1">
    <location>
        <begin position="1"/>
        <end position="21"/>
    </location>
</feature>
<gene>
    <name evidence="2" type="ORF">C0029_12165</name>
</gene>
<proteinExistence type="predicted"/>
<keyword evidence="1" id="KW-0732">Signal</keyword>
<organism evidence="2 3">
    <name type="scientific">Halioglobus japonicus</name>
    <dbReference type="NCBI Taxonomy" id="930805"/>
    <lineage>
        <taxon>Bacteria</taxon>
        <taxon>Pseudomonadati</taxon>
        <taxon>Pseudomonadota</taxon>
        <taxon>Gammaproteobacteria</taxon>
        <taxon>Cellvibrionales</taxon>
        <taxon>Halieaceae</taxon>
        <taxon>Halioglobus</taxon>
    </lineage>
</organism>
<name>A0AAP8SMH1_9GAMM</name>
<evidence type="ECO:0000256" key="1">
    <source>
        <dbReference type="SAM" id="SignalP"/>
    </source>
</evidence>
<keyword evidence="3" id="KW-1185">Reference proteome</keyword>
<dbReference type="Proteomes" id="UP000235162">
    <property type="component" value="Unassembled WGS sequence"/>
</dbReference>
<evidence type="ECO:0000313" key="3">
    <source>
        <dbReference type="Proteomes" id="UP000235162"/>
    </source>
</evidence>
<feature type="chain" id="PRO_5043031796" evidence="1">
    <location>
        <begin position="22"/>
        <end position="150"/>
    </location>
</feature>
<comment type="caution">
    <text evidence="2">The sequence shown here is derived from an EMBL/GenBank/DDBJ whole genome shotgun (WGS) entry which is preliminary data.</text>
</comment>
<accession>A0AAP8SMH1</accession>
<evidence type="ECO:0000313" key="2">
    <source>
        <dbReference type="EMBL" id="PLW85381.1"/>
    </source>
</evidence>